<evidence type="ECO:0000259" key="4">
    <source>
        <dbReference type="PROSITE" id="PS51910"/>
    </source>
</evidence>
<feature type="compositionally biased region" description="Polar residues" evidence="3">
    <location>
        <begin position="1005"/>
        <end position="1040"/>
    </location>
</feature>
<evidence type="ECO:0000256" key="3">
    <source>
        <dbReference type="SAM" id="MobiDB-lite"/>
    </source>
</evidence>
<dbReference type="SUPFAM" id="SSF51445">
    <property type="entry name" value="(Trans)glycosidases"/>
    <property type="match status" value="1"/>
</dbReference>
<dbReference type="EMBL" id="KE747816">
    <property type="protein sequence ID" value="RMZ68535.1"/>
    <property type="molecule type" value="Genomic_DNA"/>
</dbReference>
<keyword evidence="5" id="KW-0378">Hydrolase</keyword>
<dbReference type="GO" id="GO:0008061">
    <property type="term" value="F:chitin binding"/>
    <property type="evidence" value="ECO:0007669"/>
    <property type="project" value="InterPro"/>
</dbReference>
<feature type="domain" description="GH18" evidence="4">
    <location>
        <begin position="1"/>
        <end position="330"/>
    </location>
</feature>
<feature type="region of interest" description="Disordered" evidence="3">
    <location>
        <begin position="835"/>
        <end position="868"/>
    </location>
</feature>
<feature type="region of interest" description="Disordered" evidence="3">
    <location>
        <begin position="596"/>
        <end position="689"/>
    </location>
</feature>
<feature type="region of interest" description="Disordered" evidence="3">
    <location>
        <begin position="948"/>
        <end position="1040"/>
    </location>
</feature>
<evidence type="ECO:0000313" key="6">
    <source>
        <dbReference type="Proteomes" id="UP000265663"/>
    </source>
</evidence>
<dbReference type="PROSITE" id="PS51910">
    <property type="entry name" value="GH18_2"/>
    <property type="match status" value="1"/>
</dbReference>
<dbReference type="PANTHER" id="PTHR11177:SF333">
    <property type="entry name" value="CHITINASE"/>
    <property type="match status" value="1"/>
</dbReference>
<dbReference type="InterPro" id="IPR029070">
    <property type="entry name" value="Chitinase_insertion_sf"/>
</dbReference>
<dbReference type="GO" id="GO:0008843">
    <property type="term" value="F:endochitinase activity"/>
    <property type="evidence" value="ECO:0007669"/>
    <property type="project" value="UniProtKB-EC"/>
</dbReference>
<feature type="compositionally biased region" description="Polar residues" evidence="3">
    <location>
        <begin position="966"/>
        <end position="982"/>
    </location>
</feature>
<dbReference type="Gene3D" id="3.10.50.10">
    <property type="match status" value="1"/>
</dbReference>
<organism evidence="5 6">
    <name type="scientific">Pyrenophora seminiperda CCB06</name>
    <dbReference type="NCBI Taxonomy" id="1302712"/>
    <lineage>
        <taxon>Eukaryota</taxon>
        <taxon>Fungi</taxon>
        <taxon>Dikarya</taxon>
        <taxon>Ascomycota</taxon>
        <taxon>Pezizomycotina</taxon>
        <taxon>Dothideomycetes</taxon>
        <taxon>Pleosporomycetidae</taxon>
        <taxon>Pleosporales</taxon>
        <taxon>Pleosporineae</taxon>
        <taxon>Pleosporaceae</taxon>
        <taxon>Pyrenophora</taxon>
    </lineage>
</organism>
<name>A0A3M7M1Z1_9PLEO</name>
<reference evidence="5 6" key="1">
    <citation type="journal article" date="2014" name="PLoS ONE">
        <title>De novo Genome Assembly of the Fungal Plant Pathogen Pyrenophora semeniperda.</title>
        <authorList>
            <person name="Soliai M.M."/>
            <person name="Meyer S.E."/>
            <person name="Udall J.A."/>
            <person name="Elzinga D.E."/>
            <person name="Hermansen R.A."/>
            <person name="Bodily P.M."/>
            <person name="Hart A.A."/>
            <person name="Coleman C.E."/>
        </authorList>
    </citation>
    <scope>NUCLEOTIDE SEQUENCE [LARGE SCALE GENOMIC DNA]</scope>
    <source>
        <strain evidence="5 6">CCB06</strain>
        <tissue evidence="5">Mycelium</tissue>
    </source>
</reference>
<proteinExistence type="inferred from homology"/>
<dbReference type="InterPro" id="IPR017853">
    <property type="entry name" value="GH"/>
</dbReference>
<feature type="compositionally biased region" description="Low complexity" evidence="3">
    <location>
        <begin position="325"/>
        <end position="346"/>
    </location>
</feature>
<dbReference type="SMART" id="SM00636">
    <property type="entry name" value="Glyco_18"/>
    <property type="match status" value="1"/>
</dbReference>
<dbReference type="Pfam" id="PF00704">
    <property type="entry name" value="Glyco_hydro_18"/>
    <property type="match status" value="1"/>
</dbReference>
<feature type="compositionally biased region" description="Low complexity" evidence="3">
    <location>
        <begin position="624"/>
        <end position="661"/>
    </location>
</feature>
<feature type="compositionally biased region" description="Pro residues" evidence="3">
    <location>
        <begin position="835"/>
        <end position="860"/>
    </location>
</feature>
<feature type="compositionally biased region" description="Low complexity" evidence="3">
    <location>
        <begin position="983"/>
        <end position="1004"/>
    </location>
</feature>
<dbReference type="PANTHER" id="PTHR11177">
    <property type="entry name" value="CHITINASE"/>
    <property type="match status" value="1"/>
</dbReference>
<dbReference type="OrthoDB" id="73875at2759"/>
<evidence type="ECO:0000256" key="1">
    <source>
        <dbReference type="ARBA" id="ARBA00008682"/>
    </source>
</evidence>
<feature type="compositionally biased region" description="Low complexity" evidence="3">
    <location>
        <begin position="603"/>
        <end position="616"/>
    </location>
</feature>
<dbReference type="Proteomes" id="UP000265663">
    <property type="component" value="Unassembled WGS sequence"/>
</dbReference>
<feature type="region of interest" description="Disordered" evidence="3">
    <location>
        <begin position="1056"/>
        <end position="1144"/>
    </location>
</feature>
<protein>
    <recommendedName>
        <fullName evidence="2">chitinase</fullName>
        <ecNumber evidence="2">3.2.1.14</ecNumber>
    </recommendedName>
</protein>
<dbReference type="InterPro" id="IPR011583">
    <property type="entry name" value="Chitinase_II/V-like_cat"/>
</dbReference>
<evidence type="ECO:0000313" key="5">
    <source>
        <dbReference type="EMBL" id="RMZ68535.1"/>
    </source>
</evidence>
<sequence>MRHRDCDAIWPGRLNLTGYTEVVLSFAVFNSTTFQVGMAHPGDEAVYEQFLKLHTGLYKGLAIGEWAKSNNNETSLAWSEMASSSENRGHFINSLRRFLSKWNFDKIEIHWEWPGASDAQNQVDLIFELRQALGSTFGISVVLPAQAEYLMNMDPRAMQDDVNWFTITTYDMHGSWDTPSQGIKPHTDLAEMDAALKLLWNAKLDPAKVLMGIANYGRGYTVADKKCDWYGCQVIGASKAGSCTKNAGLLSACEINRIIAQKNLKPQIIAGGAGVKEITWDDQWVGYDDHETLDMKLDLANKRCLGGTALWAIDLDHCDHQDGNAPQPSVIPVAPSPSPSASLVSPKPLPSNALSSTTSAQGSAPLFNTVSSSVQSPPAGSSGAFSSNLGSSAQGSLIATSLVSSSVVSSSAAASSGASVTSSVGSSIWFGTGSSSASASSTAALTTVVSSTVSSSGASTPLSSSSMPSITSDSRIVSWVSSVGESTTAWSPTTLSQSNSVPPLSSTMSPTNVLTTLPTSGSFSSTVAPSGNSSTSIVSWVSSIMNSTTMASLVSMNQSLILVTSSSTISNASKTGGGFIPIIPIIPWLPGGNSKTTDTKSLATTNPASTAPTNVASTAPTNVASTAPTNPASTAPTNPASTAPTNPASTAPTNPASTAPTKPVSSPEPTRSNMPTPRPSSIRGPDPSDDPDCVPNDCFLECAKWKLVTLLLMKQPFCPCVQKTCNPDHGTKPKPTSYPKPDPKCKLFGCGCGWMGLGFGLGCDGFDKDFEIPSPCGIFGCNPCQYFGCPVPGLEYGIIGFMGYCLGTKGCDPCPPEICSRPGCTIPGGCGPKPGPAPAPAPPIAPPPNAPPPNAPPPNRPDPENCNDNQRTVVTEKFVWCTEGYNVSALPTSEMGTSSTMITSVCVPWIDATVTVCRGAISGFDTTTTQTDTNTLTSGPRCSIGPLALDEDEGDNNLGGPPRRTSFGSMSGRPTATSTGTMSNNSTAISTGTGSNNSTATSMNPDSSTFTSTGLITSTNANSGTFTPTESRNQSSISASTDSGIFTSTLSGIFTSNSSSTESIASTTSTKSSISTSTSSSISMSTSTSISTSTSTSTSKSTSTSTSKSTSTSTPKSTTTSMTPTLTVPLPHTSSSPPPQPTGDMDWYGQWSVHIQQYMWDDYAEIHWTLYDPNGNHAGEHDQNGRGLHEIRDYIHTINRPPQHAMPFGINITVIDPYDLAKSRVNFEINKGVFNCDYMDNVQCRPYFTTETYIEDQPFAIQTCEDSCKANNAVAPLSKSDLWCEDLNTADWERMLMKGWKRDYHCGWKGFLGKW</sequence>
<dbReference type="InterPro" id="IPR001223">
    <property type="entry name" value="Glyco_hydro18_cat"/>
</dbReference>
<comment type="similarity">
    <text evidence="1">Belongs to the glycosyl hydrolase 18 family. Chitinase class V subfamily.</text>
</comment>
<dbReference type="EC" id="3.2.1.14" evidence="2"/>
<dbReference type="SUPFAM" id="SSF54556">
    <property type="entry name" value="Chitinase insertion domain"/>
    <property type="match status" value="1"/>
</dbReference>
<dbReference type="GO" id="GO:0005975">
    <property type="term" value="P:carbohydrate metabolic process"/>
    <property type="evidence" value="ECO:0007669"/>
    <property type="project" value="InterPro"/>
</dbReference>
<feature type="region of interest" description="Disordered" evidence="3">
    <location>
        <begin position="324"/>
        <end position="360"/>
    </location>
</feature>
<keyword evidence="6" id="KW-1185">Reference proteome</keyword>
<dbReference type="Gene3D" id="3.20.20.80">
    <property type="entry name" value="Glycosidases"/>
    <property type="match status" value="1"/>
</dbReference>
<accession>A0A3M7M1Z1</accession>
<feature type="compositionally biased region" description="Low complexity" evidence="3">
    <location>
        <begin position="1056"/>
        <end position="1135"/>
    </location>
</feature>
<gene>
    <name evidence="5" type="ORF">GMOD_00008246</name>
</gene>
<feature type="compositionally biased region" description="Polar residues" evidence="3">
    <location>
        <begin position="663"/>
        <end position="675"/>
    </location>
</feature>
<evidence type="ECO:0000256" key="2">
    <source>
        <dbReference type="ARBA" id="ARBA00012729"/>
    </source>
</evidence>
<dbReference type="InterPro" id="IPR050314">
    <property type="entry name" value="Glycosyl_Hydrlase_18"/>
</dbReference>